<sequence length="141" mass="14552">MQRANRSSAISLMQLPPPIEAESDHELSTTGGSSNGSSNNAHLNTAILSSGNRTVVTVPLGTENLVLAPPPQFCDCNDVKHIPQQHGHPTLRTHTQIQGGGGVSGSGSSTASLGGVVNNVGTMGRVRNVGTTPKAAHHRLH</sequence>
<reference evidence="2" key="1">
    <citation type="submission" date="2020-11" db="EMBL/GenBank/DDBJ databases">
        <authorList>
            <person name="Whitehead M."/>
        </authorList>
    </citation>
    <scope>NUCLEOTIDE SEQUENCE</scope>
    <source>
        <strain evidence="2">EGII</strain>
    </source>
</reference>
<feature type="compositionally biased region" description="Low complexity" evidence="1">
    <location>
        <begin position="28"/>
        <end position="40"/>
    </location>
</feature>
<evidence type="ECO:0000256" key="1">
    <source>
        <dbReference type="SAM" id="MobiDB-lite"/>
    </source>
</evidence>
<dbReference type="AlphaFoldDB" id="A0A811VCN6"/>
<keyword evidence="3" id="KW-1185">Reference proteome</keyword>
<evidence type="ECO:0000313" key="3">
    <source>
        <dbReference type="Proteomes" id="UP000606786"/>
    </source>
</evidence>
<evidence type="ECO:0000313" key="2">
    <source>
        <dbReference type="EMBL" id="CAD7013070.1"/>
    </source>
</evidence>
<dbReference type="EMBL" id="CAJHJT010000056">
    <property type="protein sequence ID" value="CAD7013070.1"/>
    <property type="molecule type" value="Genomic_DNA"/>
</dbReference>
<dbReference type="Proteomes" id="UP000606786">
    <property type="component" value="Unassembled WGS sequence"/>
</dbReference>
<protein>
    <submittedName>
        <fullName evidence="2">(Mediterranean fruit fly) hypothetical protein</fullName>
    </submittedName>
</protein>
<feature type="region of interest" description="Disordered" evidence="1">
    <location>
        <begin position="1"/>
        <end position="43"/>
    </location>
</feature>
<feature type="compositionally biased region" description="Polar residues" evidence="1">
    <location>
        <begin position="1"/>
        <end position="11"/>
    </location>
</feature>
<dbReference type="OrthoDB" id="445896at2759"/>
<comment type="caution">
    <text evidence="2">The sequence shown here is derived from an EMBL/GenBank/DDBJ whole genome shotgun (WGS) entry which is preliminary data.</text>
</comment>
<accession>A0A811VCN6</accession>
<organism evidence="2 3">
    <name type="scientific">Ceratitis capitata</name>
    <name type="common">Mediterranean fruit fly</name>
    <name type="synonym">Tephritis capitata</name>
    <dbReference type="NCBI Taxonomy" id="7213"/>
    <lineage>
        <taxon>Eukaryota</taxon>
        <taxon>Metazoa</taxon>
        <taxon>Ecdysozoa</taxon>
        <taxon>Arthropoda</taxon>
        <taxon>Hexapoda</taxon>
        <taxon>Insecta</taxon>
        <taxon>Pterygota</taxon>
        <taxon>Neoptera</taxon>
        <taxon>Endopterygota</taxon>
        <taxon>Diptera</taxon>
        <taxon>Brachycera</taxon>
        <taxon>Muscomorpha</taxon>
        <taxon>Tephritoidea</taxon>
        <taxon>Tephritidae</taxon>
        <taxon>Ceratitis</taxon>
        <taxon>Ceratitis</taxon>
    </lineage>
</organism>
<proteinExistence type="predicted"/>
<gene>
    <name evidence="2" type="ORF">CCAP1982_LOCUS21148</name>
</gene>
<name>A0A811VCN6_CERCA</name>